<sequence length="16" mass="1909">MLRTKMELFSLRISPS</sequence>
<dbReference type="AlphaFoldDB" id="A0A0A9GRJ4"/>
<proteinExistence type="predicted"/>
<evidence type="ECO:0000313" key="1">
    <source>
        <dbReference type="EMBL" id="JAE25126.1"/>
    </source>
</evidence>
<dbReference type="EMBL" id="GBRH01172770">
    <property type="protein sequence ID" value="JAE25126.1"/>
    <property type="molecule type" value="Transcribed_RNA"/>
</dbReference>
<organism evidence="1">
    <name type="scientific">Arundo donax</name>
    <name type="common">Giant reed</name>
    <name type="synonym">Donax arundinaceus</name>
    <dbReference type="NCBI Taxonomy" id="35708"/>
    <lineage>
        <taxon>Eukaryota</taxon>
        <taxon>Viridiplantae</taxon>
        <taxon>Streptophyta</taxon>
        <taxon>Embryophyta</taxon>
        <taxon>Tracheophyta</taxon>
        <taxon>Spermatophyta</taxon>
        <taxon>Magnoliopsida</taxon>
        <taxon>Liliopsida</taxon>
        <taxon>Poales</taxon>
        <taxon>Poaceae</taxon>
        <taxon>PACMAD clade</taxon>
        <taxon>Arundinoideae</taxon>
        <taxon>Arundineae</taxon>
        <taxon>Arundo</taxon>
    </lineage>
</organism>
<protein>
    <submittedName>
        <fullName evidence="1">Uncharacterized protein</fullName>
    </submittedName>
</protein>
<name>A0A0A9GRJ4_ARUDO</name>
<reference evidence="1" key="1">
    <citation type="submission" date="2014-09" db="EMBL/GenBank/DDBJ databases">
        <authorList>
            <person name="Magalhaes I.L.F."/>
            <person name="Oliveira U."/>
            <person name="Santos F.R."/>
            <person name="Vidigal T.H.D.A."/>
            <person name="Brescovit A.D."/>
            <person name="Santos A.J."/>
        </authorList>
    </citation>
    <scope>NUCLEOTIDE SEQUENCE</scope>
    <source>
        <tissue evidence="1">Shoot tissue taken approximately 20 cm above the soil surface</tissue>
    </source>
</reference>
<accession>A0A0A9GRJ4</accession>
<reference evidence="1" key="2">
    <citation type="journal article" date="2015" name="Data Brief">
        <title>Shoot transcriptome of the giant reed, Arundo donax.</title>
        <authorList>
            <person name="Barrero R.A."/>
            <person name="Guerrero F.D."/>
            <person name="Moolhuijzen P."/>
            <person name="Goolsby J.A."/>
            <person name="Tidwell J."/>
            <person name="Bellgard S.E."/>
            <person name="Bellgard M.I."/>
        </authorList>
    </citation>
    <scope>NUCLEOTIDE SEQUENCE</scope>
    <source>
        <tissue evidence="1">Shoot tissue taken approximately 20 cm above the soil surface</tissue>
    </source>
</reference>